<protein>
    <submittedName>
        <fullName evidence="7">Branched-chain amino acid ABC transporter permease</fullName>
    </submittedName>
</protein>
<accession>A0A194AFV1</accession>
<dbReference type="STRING" id="1592317.DPF_0660"/>
<proteinExistence type="predicted"/>
<keyword evidence="4 6" id="KW-1133">Transmembrane helix</keyword>
<evidence type="ECO:0000256" key="5">
    <source>
        <dbReference type="ARBA" id="ARBA00023136"/>
    </source>
</evidence>
<keyword evidence="2" id="KW-1003">Cell membrane</keyword>
<comment type="caution">
    <text evidence="7">The sequence shown here is derived from an EMBL/GenBank/DDBJ whole genome shotgun (WGS) entry which is preliminary data.</text>
</comment>
<dbReference type="Pfam" id="PF02653">
    <property type="entry name" value="BPD_transp_2"/>
    <property type="match status" value="1"/>
</dbReference>
<feature type="transmembrane region" description="Helical" evidence="6">
    <location>
        <begin position="241"/>
        <end position="263"/>
    </location>
</feature>
<organism evidence="7 8">
    <name type="scientific">Desulfoplanes formicivorans</name>
    <dbReference type="NCBI Taxonomy" id="1592317"/>
    <lineage>
        <taxon>Bacteria</taxon>
        <taxon>Pseudomonadati</taxon>
        <taxon>Thermodesulfobacteriota</taxon>
        <taxon>Desulfovibrionia</taxon>
        <taxon>Desulfovibrionales</taxon>
        <taxon>Desulfoplanaceae</taxon>
        <taxon>Desulfoplanes</taxon>
    </lineage>
</organism>
<dbReference type="Proteomes" id="UP000095200">
    <property type="component" value="Unassembled WGS sequence"/>
</dbReference>
<evidence type="ECO:0000256" key="2">
    <source>
        <dbReference type="ARBA" id="ARBA00022475"/>
    </source>
</evidence>
<feature type="transmembrane region" description="Helical" evidence="6">
    <location>
        <begin position="275"/>
        <end position="292"/>
    </location>
</feature>
<dbReference type="GO" id="GO:0005886">
    <property type="term" value="C:plasma membrane"/>
    <property type="evidence" value="ECO:0007669"/>
    <property type="project" value="UniProtKB-SubCell"/>
</dbReference>
<feature type="transmembrane region" description="Helical" evidence="6">
    <location>
        <begin position="148"/>
        <end position="168"/>
    </location>
</feature>
<name>A0A194AFV1_9BACT</name>
<dbReference type="GO" id="GO:0022857">
    <property type="term" value="F:transmembrane transporter activity"/>
    <property type="evidence" value="ECO:0007669"/>
    <property type="project" value="InterPro"/>
</dbReference>
<feature type="transmembrane region" description="Helical" evidence="6">
    <location>
        <begin position="199"/>
        <end position="220"/>
    </location>
</feature>
<keyword evidence="5 6" id="KW-0472">Membrane</keyword>
<feature type="transmembrane region" description="Helical" evidence="6">
    <location>
        <begin position="12"/>
        <end position="38"/>
    </location>
</feature>
<feature type="transmembrane region" description="Helical" evidence="6">
    <location>
        <begin position="324"/>
        <end position="344"/>
    </location>
</feature>
<feature type="transmembrane region" description="Helical" evidence="6">
    <location>
        <begin position="44"/>
        <end position="62"/>
    </location>
</feature>
<dbReference type="AlphaFoldDB" id="A0A194AFV1"/>
<evidence type="ECO:0000256" key="6">
    <source>
        <dbReference type="SAM" id="Phobius"/>
    </source>
</evidence>
<keyword evidence="3 6" id="KW-0812">Transmembrane</keyword>
<gene>
    <name evidence="7" type="ORF">DPF_0660</name>
</gene>
<dbReference type="OrthoDB" id="9809785at2"/>
<comment type="subcellular location">
    <subcellularLocation>
        <location evidence="1">Cell membrane</location>
        <topology evidence="1">Multi-pass membrane protein</topology>
    </subcellularLocation>
</comment>
<feature type="transmembrane region" description="Helical" evidence="6">
    <location>
        <begin position="115"/>
        <end position="136"/>
    </location>
</feature>
<evidence type="ECO:0000313" key="7">
    <source>
        <dbReference type="EMBL" id="GAU07961.1"/>
    </source>
</evidence>
<dbReference type="InterPro" id="IPR001851">
    <property type="entry name" value="ABC_transp_permease"/>
</dbReference>
<keyword evidence="8" id="KW-1185">Reference proteome</keyword>
<evidence type="ECO:0000256" key="3">
    <source>
        <dbReference type="ARBA" id="ARBA00022692"/>
    </source>
</evidence>
<feature type="transmembrane region" description="Helical" evidence="6">
    <location>
        <begin position="299"/>
        <end position="318"/>
    </location>
</feature>
<dbReference type="PANTHER" id="PTHR47089">
    <property type="entry name" value="ABC TRANSPORTER, PERMEASE PROTEIN"/>
    <property type="match status" value="1"/>
</dbReference>
<dbReference type="RefSeq" id="WP_069857456.1">
    <property type="nucleotide sequence ID" value="NZ_BDFE01000008.1"/>
</dbReference>
<feature type="transmembrane region" description="Helical" evidence="6">
    <location>
        <begin position="69"/>
        <end position="88"/>
    </location>
</feature>
<reference evidence="8" key="1">
    <citation type="submission" date="2016-06" db="EMBL/GenBank/DDBJ databases">
        <title>Draft genome sequence of Desulfoplanes formicivorans strain Pf12B.</title>
        <authorList>
            <person name="Watanabe M."/>
            <person name="Kojima H."/>
            <person name="Fukui M."/>
        </authorList>
    </citation>
    <scope>NUCLEOTIDE SEQUENCE [LARGE SCALE GENOMIC DNA]</scope>
    <source>
        <strain evidence="8">Pf12B</strain>
    </source>
</reference>
<dbReference type="PANTHER" id="PTHR47089:SF1">
    <property type="entry name" value="GUANOSINE ABC TRANSPORTER PERMEASE PROTEIN NUPP"/>
    <property type="match status" value="1"/>
</dbReference>
<evidence type="ECO:0000313" key="8">
    <source>
        <dbReference type="Proteomes" id="UP000095200"/>
    </source>
</evidence>
<dbReference type="CDD" id="cd06580">
    <property type="entry name" value="TM_PBP1_transp_TpRbsC_like"/>
    <property type="match status" value="1"/>
</dbReference>
<evidence type="ECO:0000256" key="1">
    <source>
        <dbReference type="ARBA" id="ARBA00004651"/>
    </source>
</evidence>
<evidence type="ECO:0000256" key="4">
    <source>
        <dbReference type="ARBA" id="ARBA00022989"/>
    </source>
</evidence>
<sequence>MLDIRVHKRQVPLPWWGTCLVLSSAVLVSLIVSAGLLALQGKPALGGILLFLESGFGTSWAIQDCLAKAVPIFLCSLGVAITFRLQIWNIGAEGQYALGSVGATWAALTFPGLPWYLLLPLMLACATLLGGLWGLIPALLKIKLRVNEIIVTLMLNYIGILVLEYLVYGPWKDPASFGMPMTPTFSPGAIVGFIGETNVSWGIVLCMVIGMLMTVFLKYTRYGFALKACGENARAAKYAGLPYNGLIVMVMVFSGALAGWAGFLEASSSLNRLEPTIMAGYGYTAIVVAWLARLNPLSIGVASFLLAGLRVGVEGIQLDLQVPAAFGSVMEGLILLTILASSFFQHYTISGRKKSSGK</sequence>
<dbReference type="EMBL" id="BDFE01000008">
    <property type="protein sequence ID" value="GAU07961.1"/>
    <property type="molecule type" value="Genomic_DNA"/>
</dbReference>